<proteinExistence type="predicted"/>
<dbReference type="AlphaFoldDB" id="A0A2H0URY8"/>
<feature type="transmembrane region" description="Helical" evidence="1">
    <location>
        <begin position="47"/>
        <end position="64"/>
    </location>
</feature>
<comment type="caution">
    <text evidence="2">The sequence shown here is derived from an EMBL/GenBank/DDBJ whole genome shotgun (WGS) entry which is preliminary data.</text>
</comment>
<feature type="transmembrane region" description="Helical" evidence="1">
    <location>
        <begin position="76"/>
        <end position="99"/>
    </location>
</feature>
<gene>
    <name evidence="2" type="ORF">COU07_02935</name>
</gene>
<sequence>MKNTLRHIYAGVAVIWFTVAITVVGEFSSSFKDILKNLTGHHWVTKGILAVALYGLIVSVAPSAKKDKEKQIARGVNILIWNTIIATLFFLIFFMWHFLTE</sequence>
<evidence type="ECO:0000256" key="1">
    <source>
        <dbReference type="SAM" id="Phobius"/>
    </source>
</evidence>
<keyword evidence="1" id="KW-0812">Transmembrane</keyword>
<accession>A0A2H0URY8</accession>
<dbReference type="Proteomes" id="UP000231157">
    <property type="component" value="Unassembled WGS sequence"/>
</dbReference>
<reference evidence="3" key="1">
    <citation type="submission" date="2017-09" db="EMBL/GenBank/DDBJ databases">
        <title>Depth-based differentiation of microbial function through sediment-hosted aquifers and enrichment of novel symbionts in the deep terrestrial subsurface.</title>
        <authorList>
            <person name="Probst A.J."/>
            <person name="Ladd B."/>
            <person name="Jarett J.K."/>
            <person name="Geller-Mcgrath D.E."/>
            <person name="Sieber C.M.K."/>
            <person name="Emerson J.B."/>
            <person name="Anantharaman K."/>
            <person name="Thomas B.C."/>
            <person name="Malmstrom R."/>
            <person name="Stieglmeier M."/>
            <person name="Klingl A."/>
            <person name="Woyke T."/>
            <person name="Ryan C.M."/>
            <person name="Banfield J.F."/>
        </authorList>
    </citation>
    <scope>NUCLEOTIDE SEQUENCE [LARGE SCALE GENOMIC DNA]</scope>
</reference>
<organism evidence="2 3">
    <name type="scientific">Candidatus Harrisonbacteria bacterium CG10_big_fil_rev_8_21_14_0_10_40_38</name>
    <dbReference type="NCBI Taxonomy" id="1974583"/>
    <lineage>
        <taxon>Bacteria</taxon>
        <taxon>Candidatus Harrisoniibacteriota</taxon>
    </lineage>
</organism>
<keyword evidence="1" id="KW-0472">Membrane</keyword>
<protein>
    <submittedName>
        <fullName evidence="2">Uncharacterized protein</fullName>
    </submittedName>
</protein>
<evidence type="ECO:0000313" key="2">
    <source>
        <dbReference type="EMBL" id="PIR89161.1"/>
    </source>
</evidence>
<keyword evidence="1" id="KW-1133">Transmembrane helix</keyword>
<evidence type="ECO:0000313" key="3">
    <source>
        <dbReference type="Proteomes" id="UP000231157"/>
    </source>
</evidence>
<dbReference type="EMBL" id="PFAZ01000007">
    <property type="protein sequence ID" value="PIR89161.1"/>
    <property type="molecule type" value="Genomic_DNA"/>
</dbReference>
<name>A0A2H0URY8_9BACT</name>
<feature type="transmembrane region" description="Helical" evidence="1">
    <location>
        <begin position="7"/>
        <end position="27"/>
    </location>
</feature>